<comment type="caution">
    <text evidence="1">The sequence shown here is derived from an EMBL/GenBank/DDBJ whole genome shotgun (WGS) entry which is preliminary data.</text>
</comment>
<dbReference type="InterPro" id="IPR014057">
    <property type="entry name" value="HI1420"/>
</dbReference>
<dbReference type="EMBL" id="QFPW01000048">
    <property type="protein sequence ID" value="PZQ45580.1"/>
    <property type="molecule type" value="Genomic_DNA"/>
</dbReference>
<dbReference type="Pfam" id="PF21716">
    <property type="entry name" value="dnstrm_HI1420"/>
    <property type="match status" value="1"/>
</dbReference>
<accession>A0A2W5Q2L5</accession>
<protein>
    <submittedName>
        <fullName evidence="1">Uncharacterized protein</fullName>
    </submittedName>
</protein>
<reference evidence="1 2" key="1">
    <citation type="submission" date="2017-08" db="EMBL/GenBank/DDBJ databases">
        <title>Infants hospitalized years apart are colonized by the same room-sourced microbial strains.</title>
        <authorList>
            <person name="Brooks B."/>
            <person name="Olm M.R."/>
            <person name="Firek B.A."/>
            <person name="Baker R."/>
            <person name="Thomas B.C."/>
            <person name="Morowitz M.J."/>
            <person name="Banfield J.F."/>
        </authorList>
    </citation>
    <scope>NUCLEOTIDE SEQUENCE [LARGE SCALE GENOMIC DNA]</scope>
    <source>
        <strain evidence="1">S2_005_002_R2_34</strain>
    </source>
</reference>
<dbReference type="AlphaFoldDB" id="A0A2W5Q2L5"/>
<sequence>MSEPHHLSAPLARARLVRDQTSRRLALGDALEAGEGEAIGEAFADVARALGISAISARTGIGETAIFEALADPDHPDLILLRRIARRLLDGEDGPSA</sequence>
<dbReference type="Proteomes" id="UP000249185">
    <property type="component" value="Unassembled WGS sequence"/>
</dbReference>
<organism evidence="1 2">
    <name type="scientific">Rhodovulum sulfidophilum</name>
    <name type="common">Rhodobacter sulfidophilus</name>
    <dbReference type="NCBI Taxonomy" id="35806"/>
    <lineage>
        <taxon>Bacteria</taxon>
        <taxon>Pseudomonadati</taxon>
        <taxon>Pseudomonadota</taxon>
        <taxon>Alphaproteobacteria</taxon>
        <taxon>Rhodobacterales</taxon>
        <taxon>Paracoccaceae</taxon>
        <taxon>Rhodovulum</taxon>
    </lineage>
</organism>
<name>A0A2W5Q2L5_RHOSU</name>
<proteinExistence type="predicted"/>
<evidence type="ECO:0000313" key="2">
    <source>
        <dbReference type="Proteomes" id="UP000249185"/>
    </source>
</evidence>
<evidence type="ECO:0000313" key="1">
    <source>
        <dbReference type="EMBL" id="PZQ45580.1"/>
    </source>
</evidence>
<gene>
    <name evidence="1" type="ORF">DI556_22460</name>
</gene>